<evidence type="ECO:0000256" key="5">
    <source>
        <dbReference type="SAM" id="SignalP"/>
    </source>
</evidence>
<dbReference type="InterPro" id="IPR000210">
    <property type="entry name" value="BTB/POZ_dom"/>
</dbReference>
<sequence>MEIRHVLWIFLTQQWVRSGLALVENYLSLLSNETLSDVTIQVGSEKFYAQKAILSVRSPVFAAMFQSGMQESTQNRLTVEDIKPEVFKEMLRYVYVGKVERLKEMPHELLVAADKYALDRLRKICENHLLGHINKDTVLKTLALADLHHADELKKQSIQFICKNIKSMQGTDWMDYNGAHPDLVAAILSAMTMTEI</sequence>
<proteinExistence type="inferred from homology"/>
<evidence type="ECO:0000313" key="7">
    <source>
        <dbReference type="EMBL" id="KAL1380070.1"/>
    </source>
</evidence>
<accession>A0ABD1CV02</accession>
<protein>
    <recommendedName>
        <fullName evidence="6">BTB domain-containing protein</fullName>
    </recommendedName>
</protein>
<dbReference type="SMART" id="SM00225">
    <property type="entry name" value="BTB"/>
    <property type="match status" value="1"/>
</dbReference>
<dbReference type="GO" id="GO:0005634">
    <property type="term" value="C:nucleus"/>
    <property type="evidence" value="ECO:0007669"/>
    <property type="project" value="UniProtKB-SubCell"/>
</dbReference>
<evidence type="ECO:0000256" key="4">
    <source>
        <dbReference type="ARBA" id="ARBA00023242"/>
    </source>
</evidence>
<dbReference type="Proteomes" id="UP001562425">
    <property type="component" value="Unassembled WGS sequence"/>
</dbReference>
<gene>
    <name evidence="7" type="ORF">pipiens_014468</name>
</gene>
<evidence type="ECO:0000256" key="1">
    <source>
        <dbReference type="ARBA" id="ARBA00004123"/>
    </source>
</evidence>
<dbReference type="AlphaFoldDB" id="A0ABD1CV02"/>
<keyword evidence="8" id="KW-1185">Reference proteome</keyword>
<keyword evidence="4" id="KW-0539">Nucleus</keyword>
<feature type="chain" id="PRO_5044850043" description="BTB domain-containing protein" evidence="5">
    <location>
        <begin position="22"/>
        <end position="196"/>
    </location>
</feature>
<evidence type="ECO:0000256" key="3">
    <source>
        <dbReference type="ARBA" id="ARBA00022786"/>
    </source>
</evidence>
<evidence type="ECO:0000313" key="8">
    <source>
        <dbReference type="Proteomes" id="UP001562425"/>
    </source>
</evidence>
<keyword evidence="5" id="KW-0732">Signal</keyword>
<dbReference type="InterPro" id="IPR011333">
    <property type="entry name" value="SKP1/BTB/POZ_sf"/>
</dbReference>
<dbReference type="PANTHER" id="PTHR24413">
    <property type="entry name" value="SPECKLE-TYPE POZ PROTEIN"/>
    <property type="match status" value="1"/>
</dbReference>
<feature type="signal peptide" evidence="5">
    <location>
        <begin position="1"/>
        <end position="21"/>
    </location>
</feature>
<organism evidence="7 8">
    <name type="scientific">Culex pipiens pipiens</name>
    <name type="common">Northern house mosquito</name>
    <dbReference type="NCBI Taxonomy" id="38569"/>
    <lineage>
        <taxon>Eukaryota</taxon>
        <taxon>Metazoa</taxon>
        <taxon>Ecdysozoa</taxon>
        <taxon>Arthropoda</taxon>
        <taxon>Hexapoda</taxon>
        <taxon>Insecta</taxon>
        <taxon>Pterygota</taxon>
        <taxon>Neoptera</taxon>
        <taxon>Endopterygota</taxon>
        <taxon>Diptera</taxon>
        <taxon>Nematocera</taxon>
        <taxon>Culicoidea</taxon>
        <taxon>Culicidae</taxon>
        <taxon>Culicinae</taxon>
        <taxon>Culicini</taxon>
        <taxon>Culex</taxon>
        <taxon>Culex</taxon>
    </lineage>
</organism>
<dbReference type="PROSITE" id="PS50097">
    <property type="entry name" value="BTB"/>
    <property type="match status" value="1"/>
</dbReference>
<keyword evidence="3" id="KW-0833">Ubl conjugation pathway</keyword>
<dbReference type="Pfam" id="PF00651">
    <property type="entry name" value="BTB"/>
    <property type="match status" value="1"/>
</dbReference>
<evidence type="ECO:0000259" key="6">
    <source>
        <dbReference type="PROSITE" id="PS50097"/>
    </source>
</evidence>
<dbReference type="Gene3D" id="1.25.40.420">
    <property type="match status" value="1"/>
</dbReference>
<evidence type="ECO:0000256" key="2">
    <source>
        <dbReference type="ARBA" id="ARBA00010846"/>
    </source>
</evidence>
<reference evidence="7 8" key="1">
    <citation type="submission" date="2024-05" db="EMBL/GenBank/DDBJ databases">
        <title>Culex pipiens pipiens assembly and annotation.</title>
        <authorList>
            <person name="Alout H."/>
            <person name="Durand T."/>
        </authorList>
    </citation>
    <scope>NUCLEOTIDE SEQUENCE [LARGE SCALE GENOMIC DNA]</scope>
    <source>
        <strain evidence="7">HA-2024</strain>
        <tissue evidence="7">Whole body</tissue>
    </source>
</reference>
<dbReference type="Gene3D" id="3.30.710.10">
    <property type="entry name" value="Potassium Channel Kv1.1, Chain A"/>
    <property type="match status" value="1"/>
</dbReference>
<dbReference type="Pfam" id="PF24570">
    <property type="entry name" value="BACK_BPM_SPOP"/>
    <property type="match status" value="1"/>
</dbReference>
<comment type="similarity">
    <text evidence="2">Belongs to the Tdpoz family.</text>
</comment>
<comment type="subcellular location">
    <subcellularLocation>
        <location evidence="1">Nucleus</location>
    </subcellularLocation>
</comment>
<dbReference type="EMBL" id="JBEHCU010009329">
    <property type="protein sequence ID" value="KAL1380070.1"/>
    <property type="molecule type" value="Genomic_DNA"/>
</dbReference>
<dbReference type="SUPFAM" id="SSF54695">
    <property type="entry name" value="POZ domain"/>
    <property type="match status" value="1"/>
</dbReference>
<dbReference type="InterPro" id="IPR056423">
    <property type="entry name" value="BACK_BPM_SPOP"/>
</dbReference>
<name>A0ABD1CV02_CULPP</name>
<comment type="caution">
    <text evidence="7">The sequence shown here is derived from an EMBL/GenBank/DDBJ whole genome shotgun (WGS) entry which is preliminary data.</text>
</comment>
<dbReference type="FunFam" id="3.30.710.10:FF:000159">
    <property type="entry name" value="Speckle-type POZ protein B"/>
    <property type="match status" value="1"/>
</dbReference>
<feature type="domain" description="BTB" evidence="6">
    <location>
        <begin position="36"/>
        <end position="103"/>
    </location>
</feature>